<proteinExistence type="predicted"/>
<evidence type="ECO:0000313" key="1">
    <source>
        <dbReference type="Proteomes" id="UP000095283"/>
    </source>
</evidence>
<accession>A0A1I7XHW3</accession>
<evidence type="ECO:0000313" key="2">
    <source>
        <dbReference type="WBParaSite" id="Hba_16909"/>
    </source>
</evidence>
<reference evidence="2" key="1">
    <citation type="submission" date="2016-11" db="UniProtKB">
        <authorList>
            <consortium name="WormBaseParasite"/>
        </authorList>
    </citation>
    <scope>IDENTIFICATION</scope>
</reference>
<keyword evidence="1" id="KW-1185">Reference proteome</keyword>
<protein>
    <submittedName>
        <fullName evidence="2">CUB domain-containing protein</fullName>
    </submittedName>
</protein>
<dbReference type="Proteomes" id="UP000095283">
    <property type="component" value="Unplaced"/>
</dbReference>
<organism evidence="1 2">
    <name type="scientific">Heterorhabditis bacteriophora</name>
    <name type="common">Entomopathogenic nematode worm</name>
    <dbReference type="NCBI Taxonomy" id="37862"/>
    <lineage>
        <taxon>Eukaryota</taxon>
        <taxon>Metazoa</taxon>
        <taxon>Ecdysozoa</taxon>
        <taxon>Nematoda</taxon>
        <taxon>Chromadorea</taxon>
        <taxon>Rhabditida</taxon>
        <taxon>Rhabditina</taxon>
        <taxon>Rhabditomorpha</taxon>
        <taxon>Strongyloidea</taxon>
        <taxon>Heterorhabditidae</taxon>
        <taxon>Heterorhabditis</taxon>
    </lineage>
</organism>
<dbReference type="AlphaFoldDB" id="A0A1I7XHW3"/>
<sequence length="60" mass="7043">MKKDRKATPTTDNDPPHLQFYTKQRTCQYMIQTFTSQQLTCDEAPADDDKNGTKRLPFFE</sequence>
<name>A0A1I7XHW3_HETBA</name>
<dbReference type="WBParaSite" id="Hba_16909">
    <property type="protein sequence ID" value="Hba_16909"/>
    <property type="gene ID" value="Hba_16909"/>
</dbReference>